<dbReference type="Gene3D" id="3.40.50.150">
    <property type="entry name" value="Vaccinia Virus protein VP39"/>
    <property type="match status" value="1"/>
</dbReference>
<reference evidence="6 7" key="1">
    <citation type="submission" date="2019-02" db="EMBL/GenBank/DDBJ databases">
        <title>Deep-cultivation of Planctomycetes and their phenomic and genomic characterization uncovers novel biology.</title>
        <authorList>
            <person name="Wiegand S."/>
            <person name="Jogler M."/>
            <person name="Boedeker C."/>
            <person name="Pinto D."/>
            <person name="Vollmers J."/>
            <person name="Rivas-Marin E."/>
            <person name="Kohn T."/>
            <person name="Peeters S.H."/>
            <person name="Heuer A."/>
            <person name="Rast P."/>
            <person name="Oberbeckmann S."/>
            <person name="Bunk B."/>
            <person name="Jeske O."/>
            <person name="Meyerdierks A."/>
            <person name="Storesund J.E."/>
            <person name="Kallscheuer N."/>
            <person name="Luecker S."/>
            <person name="Lage O.M."/>
            <person name="Pohl T."/>
            <person name="Merkel B.J."/>
            <person name="Hornburger P."/>
            <person name="Mueller R.-W."/>
            <person name="Bruemmer F."/>
            <person name="Labrenz M."/>
            <person name="Spormann A.M."/>
            <person name="Op Den Camp H."/>
            <person name="Overmann J."/>
            <person name="Amann R."/>
            <person name="Jetten M.S.M."/>
            <person name="Mascher T."/>
            <person name="Medema M.H."/>
            <person name="Devos D.P."/>
            <person name="Kaster A.-K."/>
            <person name="Ovreas L."/>
            <person name="Rohde M."/>
            <person name="Galperin M.Y."/>
            <person name="Jogler C."/>
        </authorList>
    </citation>
    <scope>NUCLEOTIDE SEQUENCE [LARGE SCALE GENOMIC DNA]</scope>
    <source>
        <strain evidence="6 7">Pla144</strain>
    </source>
</reference>
<dbReference type="InterPro" id="IPR029063">
    <property type="entry name" value="SAM-dependent_MTases_sf"/>
</dbReference>
<comment type="caution">
    <text evidence="6">The sequence shown here is derived from an EMBL/GenBank/DDBJ whole genome shotgun (WGS) entry which is preliminary data.</text>
</comment>
<protein>
    <submittedName>
        <fullName evidence="6">Cyclopropane mycolic acid synthase MmaA2</fullName>
        <ecNumber evidence="6">2.1.1.79</ecNumber>
    </submittedName>
</protein>
<comment type="similarity">
    <text evidence="1">Belongs to the CFA/CMAS family.</text>
</comment>
<keyword evidence="2 6" id="KW-0489">Methyltransferase</keyword>
<dbReference type="CDD" id="cd02440">
    <property type="entry name" value="AdoMet_MTases"/>
    <property type="match status" value="1"/>
</dbReference>
<organism evidence="6 7">
    <name type="scientific">Bythopirellula polymerisocia</name>
    <dbReference type="NCBI Taxonomy" id="2528003"/>
    <lineage>
        <taxon>Bacteria</taxon>
        <taxon>Pseudomonadati</taxon>
        <taxon>Planctomycetota</taxon>
        <taxon>Planctomycetia</taxon>
        <taxon>Pirellulales</taxon>
        <taxon>Lacipirellulaceae</taxon>
        <taxon>Bythopirellula</taxon>
    </lineage>
</organism>
<evidence type="ECO:0000256" key="5">
    <source>
        <dbReference type="ARBA" id="ARBA00023098"/>
    </source>
</evidence>
<gene>
    <name evidence="6" type="primary">mmaA2</name>
    <name evidence="6" type="ORF">Pla144_38900</name>
</gene>
<accession>A0A5C6CI17</accession>
<dbReference type="GO" id="GO:0008825">
    <property type="term" value="F:cyclopropane-fatty-acyl-phospholipid synthase activity"/>
    <property type="evidence" value="ECO:0007669"/>
    <property type="project" value="UniProtKB-EC"/>
</dbReference>
<sequence length="341" mass="39973">MNFLARKFLNVFEAIPYGVSYAWLNDKIRSPEPLNEEAIWQEITGPLPPAVQFVRDHWPLRPLRWALLATKMKQDHLLGISEHYDVSNEFYELFLDKKYMFYTCADFNREGETIEDAQQNKADYILRLIDPQPGEKILELGCGWGAMLKRLYEHTGEKENLYGLTLSQEQVVYNQQHNGFNVSFDNFITRDYQPNEFDVIYSIGSFEHVRPKEIAPLSKKIYDALKPGGRAVHHFFCRVPPNLFATAICSQIYFPGSIGSTYNEWLHAFEGAGFRISHRSIHDYRPTLRAWFDNLVANRERALQLVDVQTYNRYVTFFPSSYRYFNDGNGMLIRWVMHKPK</sequence>
<dbReference type="EC" id="2.1.1.79" evidence="6"/>
<dbReference type="GO" id="GO:0006629">
    <property type="term" value="P:lipid metabolic process"/>
    <property type="evidence" value="ECO:0007669"/>
    <property type="project" value="UniProtKB-KW"/>
</dbReference>
<keyword evidence="5" id="KW-0443">Lipid metabolism</keyword>
<dbReference type="AlphaFoldDB" id="A0A5C6CI17"/>
<dbReference type="EMBL" id="SJPS01000006">
    <property type="protein sequence ID" value="TWU23715.1"/>
    <property type="molecule type" value="Genomic_DNA"/>
</dbReference>
<dbReference type="SUPFAM" id="SSF53335">
    <property type="entry name" value="S-adenosyl-L-methionine-dependent methyltransferases"/>
    <property type="match status" value="1"/>
</dbReference>
<dbReference type="GO" id="GO:0032259">
    <property type="term" value="P:methylation"/>
    <property type="evidence" value="ECO:0007669"/>
    <property type="project" value="UniProtKB-KW"/>
</dbReference>
<keyword evidence="4" id="KW-0949">S-adenosyl-L-methionine</keyword>
<dbReference type="RefSeq" id="WP_146452200.1">
    <property type="nucleotide sequence ID" value="NZ_SJPS01000006.1"/>
</dbReference>
<evidence type="ECO:0000256" key="2">
    <source>
        <dbReference type="ARBA" id="ARBA00022603"/>
    </source>
</evidence>
<keyword evidence="7" id="KW-1185">Reference proteome</keyword>
<dbReference type="PANTHER" id="PTHR43667">
    <property type="entry name" value="CYCLOPROPANE-FATTY-ACYL-PHOSPHOLIPID SYNTHASE"/>
    <property type="match status" value="1"/>
</dbReference>
<evidence type="ECO:0000313" key="7">
    <source>
        <dbReference type="Proteomes" id="UP000318437"/>
    </source>
</evidence>
<dbReference type="Pfam" id="PF02353">
    <property type="entry name" value="CMAS"/>
    <property type="match status" value="1"/>
</dbReference>
<dbReference type="OrthoDB" id="43862at2"/>
<keyword evidence="3 6" id="KW-0808">Transferase</keyword>
<evidence type="ECO:0000313" key="6">
    <source>
        <dbReference type="EMBL" id="TWU23715.1"/>
    </source>
</evidence>
<evidence type="ECO:0000256" key="1">
    <source>
        <dbReference type="ARBA" id="ARBA00010815"/>
    </source>
</evidence>
<dbReference type="PANTHER" id="PTHR43667:SF1">
    <property type="entry name" value="CYCLOPROPANE-FATTY-ACYL-PHOSPHOLIPID SYNTHASE"/>
    <property type="match status" value="1"/>
</dbReference>
<dbReference type="InterPro" id="IPR050723">
    <property type="entry name" value="CFA/CMAS"/>
</dbReference>
<proteinExistence type="inferred from homology"/>
<evidence type="ECO:0000256" key="3">
    <source>
        <dbReference type="ARBA" id="ARBA00022679"/>
    </source>
</evidence>
<evidence type="ECO:0000256" key="4">
    <source>
        <dbReference type="ARBA" id="ARBA00022691"/>
    </source>
</evidence>
<name>A0A5C6CI17_9BACT</name>
<dbReference type="Proteomes" id="UP000318437">
    <property type="component" value="Unassembled WGS sequence"/>
</dbReference>